<dbReference type="AlphaFoldDB" id="A0A1B0BLY8"/>
<accession>A0A1B0BLY8</accession>
<protein>
    <submittedName>
        <fullName evidence="1">Uncharacterized protein</fullName>
    </submittedName>
</protein>
<evidence type="ECO:0000313" key="2">
    <source>
        <dbReference type="Proteomes" id="UP000092460"/>
    </source>
</evidence>
<dbReference type="EMBL" id="JXJN01016609">
    <property type="status" value="NOT_ANNOTATED_CDS"/>
    <property type="molecule type" value="Genomic_DNA"/>
</dbReference>
<reference evidence="1" key="2">
    <citation type="submission" date="2020-05" db="UniProtKB">
        <authorList>
            <consortium name="EnsemblMetazoa"/>
        </authorList>
    </citation>
    <scope>IDENTIFICATION</scope>
    <source>
        <strain evidence="1">IAEA</strain>
    </source>
</reference>
<name>A0A1B0BLY8_9MUSC</name>
<dbReference type="EnsemblMetazoa" id="GPPI034273-RA">
    <property type="protein sequence ID" value="GPPI034273-PA"/>
    <property type="gene ID" value="GPPI034273"/>
</dbReference>
<dbReference type="VEuPathDB" id="VectorBase:GPPI034273"/>
<reference evidence="2" key="1">
    <citation type="submission" date="2015-01" db="EMBL/GenBank/DDBJ databases">
        <authorList>
            <person name="Aksoy S."/>
            <person name="Warren W."/>
            <person name="Wilson R.K."/>
        </authorList>
    </citation>
    <scope>NUCLEOTIDE SEQUENCE [LARGE SCALE GENOMIC DNA]</scope>
    <source>
        <strain evidence="2">IAEA</strain>
    </source>
</reference>
<keyword evidence="2" id="KW-1185">Reference proteome</keyword>
<evidence type="ECO:0000313" key="1">
    <source>
        <dbReference type="EnsemblMetazoa" id="GPPI034273-PA"/>
    </source>
</evidence>
<dbReference type="Proteomes" id="UP000092460">
    <property type="component" value="Unassembled WGS sequence"/>
</dbReference>
<sequence length="192" mass="21191">MVGAADRGEIVLALLTAPTTLAVFNKDESKGAVARTTLPVPIISSTSISTAVVSVEDLRESEDVEALCNALLARQLLRSLRLELTVGNEFEISSFASISATVAAVIGCWGYIPERVAIYIWSTCQLIDLEEALALYPDLKHYKNPAEFFTRLRYNMVFDTSCIGIRRLESDTELFELFVIPDFVLLLLPTIT</sequence>
<organism evidence="1 2">
    <name type="scientific">Glossina palpalis gambiensis</name>
    <dbReference type="NCBI Taxonomy" id="67801"/>
    <lineage>
        <taxon>Eukaryota</taxon>
        <taxon>Metazoa</taxon>
        <taxon>Ecdysozoa</taxon>
        <taxon>Arthropoda</taxon>
        <taxon>Hexapoda</taxon>
        <taxon>Insecta</taxon>
        <taxon>Pterygota</taxon>
        <taxon>Neoptera</taxon>
        <taxon>Endopterygota</taxon>
        <taxon>Diptera</taxon>
        <taxon>Brachycera</taxon>
        <taxon>Muscomorpha</taxon>
        <taxon>Hippoboscoidea</taxon>
        <taxon>Glossinidae</taxon>
        <taxon>Glossina</taxon>
    </lineage>
</organism>
<proteinExistence type="predicted"/>